<dbReference type="Gene3D" id="3.40.50.1820">
    <property type="entry name" value="alpha/beta hydrolase"/>
    <property type="match status" value="1"/>
</dbReference>
<dbReference type="MEROPS" id="S28.004"/>
<organism evidence="6 7">
    <name type="scientific">Parasitella parasitica</name>
    <dbReference type="NCBI Taxonomy" id="35722"/>
    <lineage>
        <taxon>Eukaryota</taxon>
        <taxon>Fungi</taxon>
        <taxon>Fungi incertae sedis</taxon>
        <taxon>Mucoromycota</taxon>
        <taxon>Mucoromycotina</taxon>
        <taxon>Mucoromycetes</taxon>
        <taxon>Mucorales</taxon>
        <taxon>Mucorineae</taxon>
        <taxon>Mucoraceae</taxon>
        <taxon>Parasitella</taxon>
    </lineage>
</organism>
<dbReference type="PANTHER" id="PTHR11010">
    <property type="entry name" value="PROTEASE S28 PRO-X CARBOXYPEPTIDASE-RELATED"/>
    <property type="match status" value="1"/>
</dbReference>
<dbReference type="EMBL" id="LN733911">
    <property type="protein sequence ID" value="CEP18850.1"/>
    <property type="molecule type" value="Genomic_DNA"/>
</dbReference>
<dbReference type="InterPro" id="IPR008758">
    <property type="entry name" value="Peptidase_S28"/>
</dbReference>
<dbReference type="Pfam" id="PF05577">
    <property type="entry name" value="Peptidase_S28"/>
    <property type="match status" value="1"/>
</dbReference>
<protein>
    <submittedName>
        <fullName evidence="6">Uncharacterized protein</fullName>
    </submittedName>
</protein>
<reference evidence="6 7" key="1">
    <citation type="submission" date="2014-09" db="EMBL/GenBank/DDBJ databases">
        <authorList>
            <person name="Ellenberger Sabrina"/>
        </authorList>
    </citation>
    <scope>NUCLEOTIDE SEQUENCE [LARGE SCALE GENOMIC DNA]</scope>
    <source>
        <strain evidence="6 7">CBS 412.66</strain>
    </source>
</reference>
<evidence type="ECO:0000256" key="1">
    <source>
        <dbReference type="ARBA" id="ARBA00011079"/>
    </source>
</evidence>
<dbReference type="AlphaFoldDB" id="A0A0B7NTL2"/>
<keyword evidence="2" id="KW-0645">Protease</keyword>
<evidence type="ECO:0000313" key="7">
    <source>
        <dbReference type="Proteomes" id="UP000054107"/>
    </source>
</evidence>
<dbReference type="InterPro" id="IPR029058">
    <property type="entry name" value="AB_hydrolase_fold"/>
</dbReference>
<accession>A0A0B7NTL2</accession>
<keyword evidence="3" id="KW-0732">Signal</keyword>
<evidence type="ECO:0000256" key="3">
    <source>
        <dbReference type="ARBA" id="ARBA00022729"/>
    </source>
</evidence>
<dbReference type="OrthoDB" id="1735038at2759"/>
<evidence type="ECO:0000256" key="2">
    <source>
        <dbReference type="ARBA" id="ARBA00022670"/>
    </source>
</evidence>
<proteinExistence type="inferred from homology"/>
<dbReference type="Proteomes" id="UP000054107">
    <property type="component" value="Unassembled WGS sequence"/>
</dbReference>
<comment type="similarity">
    <text evidence="1">Belongs to the peptidase S28 family.</text>
</comment>
<dbReference type="PANTHER" id="PTHR11010:SF117">
    <property type="entry name" value="SERINE PROTEASE 16"/>
    <property type="match status" value="1"/>
</dbReference>
<name>A0A0B7NTL2_9FUNG</name>
<dbReference type="Gene3D" id="1.20.120.980">
    <property type="entry name" value="Serine carboxypeptidase S28, SKS domain"/>
    <property type="match status" value="1"/>
</dbReference>
<gene>
    <name evidence="6" type="primary">PARPA_13158.1 scaffold 45923</name>
</gene>
<evidence type="ECO:0000313" key="6">
    <source>
        <dbReference type="EMBL" id="CEP18850.1"/>
    </source>
</evidence>
<keyword evidence="7" id="KW-1185">Reference proteome</keyword>
<dbReference type="InterPro" id="IPR042269">
    <property type="entry name" value="Ser_carbopepase_S28_SKS"/>
</dbReference>
<dbReference type="GO" id="GO:0070008">
    <property type="term" value="F:serine-type exopeptidase activity"/>
    <property type="evidence" value="ECO:0007669"/>
    <property type="project" value="InterPro"/>
</dbReference>
<keyword evidence="4" id="KW-0378">Hydrolase</keyword>
<keyword evidence="5" id="KW-0325">Glycoprotein</keyword>
<dbReference type="SUPFAM" id="SSF53474">
    <property type="entry name" value="alpha/beta-Hydrolases"/>
    <property type="match status" value="1"/>
</dbReference>
<evidence type="ECO:0000256" key="5">
    <source>
        <dbReference type="ARBA" id="ARBA00023180"/>
    </source>
</evidence>
<dbReference type="GO" id="GO:0006508">
    <property type="term" value="P:proteolysis"/>
    <property type="evidence" value="ECO:0007669"/>
    <property type="project" value="UniProtKB-KW"/>
</dbReference>
<sequence>MHFKTFDLSAFAIIGIILVQCCLGLGLYGGRTLSTKSRNLYSTSPNAVKSEENLPQEYGPFVMEMPLDHFSSNDPNITFKNRYWVNTDYYKPNGPIFFTNAGEAAVDDASYAIFNSTIAQLAQRLGGIFIYMEHRFYGSSGPDALADMAYLLNNIKFSSKLNVPPVPNTKVIVYGCSYSGSLAAWMKEKYSDIVFASVASSAPVQAQFNFYQYFDPIIRYAPASCINSIRNVISNIDSILFGNNTNQVNALKKLFNAEELYDDDFASLLSNPLSEYWQYGITSDKNNFEDVICNVVFDPTSNSTSEQDLLAFAAFVKSFTSTTLCPDNQTLSSCIGSHNVTDIEIQKQKDPSTMSWLWQTCLQFGYFQVSAPHGEPTIVSRKLTTDLFERICQLYFPEMNVPQQPGVNQVNKEYQGWNINLENTLWIDGEWDSWRELSVHSSQINRQVQNSIIIPHATHCANFAGVDEGSPQYMIDIQDQQYNQLKSWLKD</sequence>
<evidence type="ECO:0000256" key="4">
    <source>
        <dbReference type="ARBA" id="ARBA00022801"/>
    </source>
</evidence>
<dbReference type="GO" id="GO:0008239">
    <property type="term" value="F:dipeptidyl-peptidase activity"/>
    <property type="evidence" value="ECO:0007669"/>
    <property type="project" value="TreeGrafter"/>
</dbReference>